<accession>A0A6A5ZSY5</accession>
<gene>
    <name evidence="2" type="ORF">BDV96DRAFT_640801</name>
</gene>
<keyword evidence="3" id="KW-1185">Reference proteome</keyword>
<evidence type="ECO:0000313" key="2">
    <source>
        <dbReference type="EMBL" id="KAF2121408.1"/>
    </source>
</evidence>
<evidence type="ECO:0000313" key="3">
    <source>
        <dbReference type="Proteomes" id="UP000799770"/>
    </source>
</evidence>
<protein>
    <submittedName>
        <fullName evidence="2">Uncharacterized protein</fullName>
    </submittedName>
</protein>
<dbReference type="AlphaFoldDB" id="A0A6A5ZSY5"/>
<proteinExistence type="predicted"/>
<evidence type="ECO:0000256" key="1">
    <source>
        <dbReference type="SAM" id="MobiDB-lite"/>
    </source>
</evidence>
<dbReference type="EMBL" id="ML977312">
    <property type="protein sequence ID" value="KAF2121408.1"/>
    <property type="molecule type" value="Genomic_DNA"/>
</dbReference>
<sequence>MARTLAPTSSYTFQSICKWAKTNFPADHSHLPPPDVIQFANPLGALHHKNKRIYIGVIVKNKKVHCAYAYLNGRGPNDVAFEVLEGATGRKLSDDEVFEIEFEPPFVSVHRYLDDTFLQRLRATCLWYFCAKKFIPSMEMSSRDSKEWRTSFREACNSIAEAVLAKKEEDKKRTAGRKKVLTEVKQLEKRILINLDDDIAEPAQLHTSATALPEREQCDPTESEVSAQKRSWDWDDEVQEIPSEYLLPIEVF</sequence>
<name>A0A6A5ZSY5_9PLEO</name>
<reference evidence="2" key="1">
    <citation type="journal article" date="2020" name="Stud. Mycol.">
        <title>101 Dothideomycetes genomes: a test case for predicting lifestyles and emergence of pathogens.</title>
        <authorList>
            <person name="Haridas S."/>
            <person name="Albert R."/>
            <person name="Binder M."/>
            <person name="Bloem J."/>
            <person name="Labutti K."/>
            <person name="Salamov A."/>
            <person name="Andreopoulos B."/>
            <person name="Baker S."/>
            <person name="Barry K."/>
            <person name="Bills G."/>
            <person name="Bluhm B."/>
            <person name="Cannon C."/>
            <person name="Castanera R."/>
            <person name="Culley D."/>
            <person name="Daum C."/>
            <person name="Ezra D."/>
            <person name="Gonzalez J."/>
            <person name="Henrissat B."/>
            <person name="Kuo A."/>
            <person name="Liang C."/>
            <person name="Lipzen A."/>
            <person name="Lutzoni F."/>
            <person name="Magnuson J."/>
            <person name="Mondo S."/>
            <person name="Nolan M."/>
            <person name="Ohm R."/>
            <person name="Pangilinan J."/>
            <person name="Park H.-J."/>
            <person name="Ramirez L."/>
            <person name="Alfaro M."/>
            <person name="Sun H."/>
            <person name="Tritt A."/>
            <person name="Yoshinaga Y."/>
            <person name="Zwiers L.-H."/>
            <person name="Turgeon B."/>
            <person name="Goodwin S."/>
            <person name="Spatafora J."/>
            <person name="Crous P."/>
            <person name="Grigoriev I."/>
        </authorList>
    </citation>
    <scope>NUCLEOTIDE SEQUENCE</scope>
    <source>
        <strain evidence="2">CBS 627.86</strain>
    </source>
</reference>
<dbReference type="Proteomes" id="UP000799770">
    <property type="component" value="Unassembled WGS sequence"/>
</dbReference>
<feature type="region of interest" description="Disordered" evidence="1">
    <location>
        <begin position="213"/>
        <end position="233"/>
    </location>
</feature>
<organism evidence="2 3">
    <name type="scientific">Lophiotrema nucula</name>
    <dbReference type="NCBI Taxonomy" id="690887"/>
    <lineage>
        <taxon>Eukaryota</taxon>
        <taxon>Fungi</taxon>
        <taxon>Dikarya</taxon>
        <taxon>Ascomycota</taxon>
        <taxon>Pezizomycotina</taxon>
        <taxon>Dothideomycetes</taxon>
        <taxon>Pleosporomycetidae</taxon>
        <taxon>Pleosporales</taxon>
        <taxon>Lophiotremataceae</taxon>
        <taxon>Lophiotrema</taxon>
    </lineage>
</organism>